<accession>A0A452XKL9</accession>
<dbReference type="InterPro" id="IPR035595">
    <property type="entry name" value="UDP_glycos_trans_CS"/>
</dbReference>
<dbReference type="AlphaFoldDB" id="A0A452XKL9"/>
<dbReference type="CDD" id="cd03784">
    <property type="entry name" value="GT1_Gtf-like"/>
    <property type="match status" value="1"/>
</dbReference>
<keyword evidence="2 3" id="KW-0808">Transferase</keyword>
<organism evidence="5 6">
    <name type="scientific">Aegilops tauschii subsp. strangulata</name>
    <name type="common">Goatgrass</name>
    <dbReference type="NCBI Taxonomy" id="200361"/>
    <lineage>
        <taxon>Eukaryota</taxon>
        <taxon>Viridiplantae</taxon>
        <taxon>Streptophyta</taxon>
        <taxon>Embryophyta</taxon>
        <taxon>Tracheophyta</taxon>
        <taxon>Spermatophyta</taxon>
        <taxon>Magnoliopsida</taxon>
        <taxon>Liliopsida</taxon>
        <taxon>Poales</taxon>
        <taxon>Poaceae</taxon>
        <taxon>BOP clade</taxon>
        <taxon>Pooideae</taxon>
        <taxon>Triticodae</taxon>
        <taxon>Triticeae</taxon>
        <taxon>Triticinae</taxon>
        <taxon>Aegilops</taxon>
    </lineage>
</organism>
<sequence>TETERREYTMAAAPHVVVVAFPFASHAVKLFRIARALAAAAPAATFSFLCTAAQLQEQQKKSTLLGNLRFVEVPDGLSPSSDGAPAVPPPHPMVRLKLFMAAAEAGTLREALETARASAGGARVTCVVGDSFMWMAAKAAAEVEAPWVAVWTGGPSALLAHLRADALRDDVGDKAASRADELLTSHPGLGSYRVRDLPNGIVSGDMNSPIVSLFRRIAEHLPRAATAVAFNTFPGLLPDDLTAALAAELPECLPVGPFHLLPFPGNDDTVETSVDPHGCLDWLDRHPARAVAYASFGTVVTAVAGNPEELRELAAGLESSGAPFLWSLPKESWPQLPPGFLDLERGKVVPWAPQAAVLRHASVGAFVTHAGWASVLEGVSAGVPMACRPFFTDQKMNAQLVARVWCFGTVLEEPMTREAVAEAVPSLLAGDQGIRMWEKMQQMSGMAANAFAPDGGSRKNLDKLVKLVCGEL</sequence>
<evidence type="ECO:0000256" key="2">
    <source>
        <dbReference type="ARBA" id="ARBA00022679"/>
    </source>
</evidence>
<dbReference type="EC" id="2.4.1.-" evidence="4"/>
<dbReference type="PANTHER" id="PTHR11926:SF774">
    <property type="entry name" value="UDP-GLYCOSYLTRANSFERASE 85A1-RELATED"/>
    <property type="match status" value="1"/>
</dbReference>
<protein>
    <recommendedName>
        <fullName evidence="4">Glycosyltransferase</fullName>
        <ecNumber evidence="4">2.4.1.-</ecNumber>
    </recommendedName>
</protein>
<dbReference type="GO" id="GO:0080044">
    <property type="term" value="F:quercetin 7-O-glucosyltransferase activity"/>
    <property type="evidence" value="ECO:0007669"/>
    <property type="project" value="TreeGrafter"/>
</dbReference>
<dbReference type="EnsemblPlants" id="AET1Gv20043700.3">
    <property type="protein sequence ID" value="AET1Gv20043700.3"/>
    <property type="gene ID" value="AET1Gv20043700"/>
</dbReference>
<evidence type="ECO:0000256" key="1">
    <source>
        <dbReference type="ARBA" id="ARBA00009995"/>
    </source>
</evidence>
<dbReference type="Pfam" id="PF00201">
    <property type="entry name" value="UDPGT"/>
    <property type="match status" value="1"/>
</dbReference>
<reference evidence="5" key="3">
    <citation type="journal article" date="2017" name="Nature">
        <title>Genome sequence of the progenitor of the wheat D genome Aegilops tauschii.</title>
        <authorList>
            <person name="Luo M.C."/>
            <person name="Gu Y.Q."/>
            <person name="Puiu D."/>
            <person name="Wang H."/>
            <person name="Twardziok S.O."/>
            <person name="Deal K.R."/>
            <person name="Huo N."/>
            <person name="Zhu T."/>
            <person name="Wang L."/>
            <person name="Wang Y."/>
            <person name="McGuire P.E."/>
            <person name="Liu S."/>
            <person name="Long H."/>
            <person name="Ramasamy R.K."/>
            <person name="Rodriguez J.C."/>
            <person name="Van S.L."/>
            <person name="Yuan L."/>
            <person name="Wang Z."/>
            <person name="Xia Z."/>
            <person name="Xiao L."/>
            <person name="Anderson O.D."/>
            <person name="Ouyang S."/>
            <person name="Liang Y."/>
            <person name="Zimin A.V."/>
            <person name="Pertea G."/>
            <person name="Qi P."/>
            <person name="Bennetzen J.L."/>
            <person name="Dai X."/>
            <person name="Dawson M.W."/>
            <person name="Muller H.G."/>
            <person name="Kugler K."/>
            <person name="Rivarola-Duarte L."/>
            <person name="Spannagl M."/>
            <person name="Mayer K.F.X."/>
            <person name="Lu F.H."/>
            <person name="Bevan M.W."/>
            <person name="Leroy P."/>
            <person name="Li P."/>
            <person name="You F.M."/>
            <person name="Sun Q."/>
            <person name="Liu Z."/>
            <person name="Lyons E."/>
            <person name="Wicker T."/>
            <person name="Salzberg S.L."/>
            <person name="Devos K.M."/>
            <person name="Dvorak J."/>
        </authorList>
    </citation>
    <scope>NUCLEOTIDE SEQUENCE [LARGE SCALE GENOMIC DNA]</scope>
    <source>
        <strain evidence="5">cv. AL8/78</strain>
    </source>
</reference>
<keyword evidence="3" id="KW-0328">Glycosyltransferase</keyword>
<dbReference type="GO" id="GO:0080043">
    <property type="term" value="F:quercetin 3-O-glucosyltransferase activity"/>
    <property type="evidence" value="ECO:0007669"/>
    <property type="project" value="TreeGrafter"/>
</dbReference>
<evidence type="ECO:0000256" key="3">
    <source>
        <dbReference type="RuleBase" id="RU003718"/>
    </source>
</evidence>
<name>A0A452XKL9_AEGTS</name>
<dbReference type="Proteomes" id="UP000015105">
    <property type="component" value="Chromosome 1D"/>
</dbReference>
<dbReference type="SUPFAM" id="SSF53756">
    <property type="entry name" value="UDP-Glycosyltransferase/glycogen phosphorylase"/>
    <property type="match status" value="1"/>
</dbReference>
<dbReference type="PANTHER" id="PTHR11926">
    <property type="entry name" value="GLUCOSYL/GLUCURONOSYL TRANSFERASES"/>
    <property type="match status" value="1"/>
</dbReference>
<evidence type="ECO:0000313" key="6">
    <source>
        <dbReference type="Proteomes" id="UP000015105"/>
    </source>
</evidence>
<dbReference type="Gramene" id="AET1Gv20043700.3">
    <property type="protein sequence ID" value="AET1Gv20043700.3"/>
    <property type="gene ID" value="AET1Gv20043700"/>
</dbReference>
<dbReference type="STRING" id="200361.A0A452XKL9"/>
<keyword evidence="6" id="KW-1185">Reference proteome</keyword>
<reference evidence="5" key="4">
    <citation type="submission" date="2019-03" db="UniProtKB">
        <authorList>
            <consortium name="EnsemblPlants"/>
        </authorList>
    </citation>
    <scope>IDENTIFICATION</scope>
</reference>
<evidence type="ECO:0000256" key="4">
    <source>
        <dbReference type="RuleBase" id="RU362057"/>
    </source>
</evidence>
<reference evidence="6" key="2">
    <citation type="journal article" date="2017" name="Nat. Plants">
        <title>The Aegilops tauschii genome reveals multiple impacts of transposons.</title>
        <authorList>
            <person name="Zhao G."/>
            <person name="Zou C."/>
            <person name="Li K."/>
            <person name="Wang K."/>
            <person name="Li T."/>
            <person name="Gao L."/>
            <person name="Zhang X."/>
            <person name="Wang H."/>
            <person name="Yang Z."/>
            <person name="Liu X."/>
            <person name="Jiang W."/>
            <person name="Mao L."/>
            <person name="Kong X."/>
            <person name="Jiao Y."/>
            <person name="Jia J."/>
        </authorList>
    </citation>
    <scope>NUCLEOTIDE SEQUENCE [LARGE SCALE GENOMIC DNA]</scope>
    <source>
        <strain evidence="6">cv. AL8/78</strain>
    </source>
</reference>
<proteinExistence type="inferred from homology"/>
<dbReference type="PROSITE" id="PS00375">
    <property type="entry name" value="UDPGT"/>
    <property type="match status" value="1"/>
</dbReference>
<evidence type="ECO:0000313" key="5">
    <source>
        <dbReference type="EnsemblPlants" id="AET1Gv20043700.3"/>
    </source>
</evidence>
<reference evidence="5" key="5">
    <citation type="journal article" date="2021" name="G3 (Bethesda)">
        <title>Aegilops tauschii genome assembly Aet v5.0 features greater sequence contiguity and improved annotation.</title>
        <authorList>
            <person name="Wang L."/>
            <person name="Zhu T."/>
            <person name="Rodriguez J.C."/>
            <person name="Deal K.R."/>
            <person name="Dubcovsky J."/>
            <person name="McGuire P.E."/>
            <person name="Lux T."/>
            <person name="Spannagl M."/>
            <person name="Mayer K.F.X."/>
            <person name="Baldrich P."/>
            <person name="Meyers B.C."/>
            <person name="Huo N."/>
            <person name="Gu Y.Q."/>
            <person name="Zhou H."/>
            <person name="Devos K.M."/>
            <person name="Bennetzen J.L."/>
            <person name="Unver T."/>
            <person name="Budak H."/>
            <person name="Gulick P.J."/>
            <person name="Galiba G."/>
            <person name="Kalapos B."/>
            <person name="Nelson D.R."/>
            <person name="Li P."/>
            <person name="You F.M."/>
            <person name="Luo M.C."/>
            <person name="Dvorak J."/>
        </authorList>
    </citation>
    <scope>NUCLEOTIDE SEQUENCE [LARGE SCALE GENOMIC DNA]</scope>
    <source>
        <strain evidence="5">cv. AL8/78</strain>
    </source>
</reference>
<comment type="similarity">
    <text evidence="1 3">Belongs to the UDP-glycosyltransferase family.</text>
</comment>
<dbReference type="Gene3D" id="3.40.50.2000">
    <property type="entry name" value="Glycogen Phosphorylase B"/>
    <property type="match status" value="2"/>
</dbReference>
<dbReference type="InterPro" id="IPR002213">
    <property type="entry name" value="UDP_glucos_trans"/>
</dbReference>
<reference evidence="6" key="1">
    <citation type="journal article" date="2014" name="Science">
        <title>Ancient hybridizations among the ancestral genomes of bread wheat.</title>
        <authorList>
            <consortium name="International Wheat Genome Sequencing Consortium,"/>
            <person name="Marcussen T."/>
            <person name="Sandve S.R."/>
            <person name="Heier L."/>
            <person name="Spannagl M."/>
            <person name="Pfeifer M."/>
            <person name="Jakobsen K.S."/>
            <person name="Wulff B.B."/>
            <person name="Steuernagel B."/>
            <person name="Mayer K.F."/>
            <person name="Olsen O.A."/>
        </authorList>
    </citation>
    <scope>NUCLEOTIDE SEQUENCE [LARGE SCALE GENOMIC DNA]</scope>
    <source>
        <strain evidence="6">cv. AL8/78</strain>
    </source>
</reference>